<evidence type="ECO:0000256" key="1">
    <source>
        <dbReference type="SAM" id="MobiDB-lite"/>
    </source>
</evidence>
<organism evidence="2 3">
    <name type="scientific">Botrytis galanthina</name>
    <dbReference type="NCBI Taxonomy" id="278940"/>
    <lineage>
        <taxon>Eukaryota</taxon>
        <taxon>Fungi</taxon>
        <taxon>Dikarya</taxon>
        <taxon>Ascomycota</taxon>
        <taxon>Pezizomycotina</taxon>
        <taxon>Leotiomycetes</taxon>
        <taxon>Helotiales</taxon>
        <taxon>Sclerotiniaceae</taxon>
        <taxon>Botrytis</taxon>
    </lineage>
</organism>
<sequence>MKRKDYGEGHDSHVNGKAEVGEKRSLISTVVATVGVHIIEKERTEKRWCAENGFAMVARENASVLFDGM</sequence>
<comment type="caution">
    <text evidence="2">The sequence shown here is derived from an EMBL/GenBank/DDBJ whole genome shotgun (WGS) entry which is preliminary data.</text>
</comment>
<feature type="region of interest" description="Disordered" evidence="1">
    <location>
        <begin position="1"/>
        <end position="20"/>
    </location>
</feature>
<dbReference type="EMBL" id="PQXL01000136">
    <property type="protein sequence ID" value="THV50782.1"/>
    <property type="molecule type" value="Genomic_DNA"/>
</dbReference>
<reference evidence="2 3" key="1">
    <citation type="submission" date="2017-12" db="EMBL/GenBank/DDBJ databases">
        <title>Comparative genomics of Botrytis spp.</title>
        <authorList>
            <person name="Valero-Jimenez C.A."/>
            <person name="Tapia P."/>
            <person name="Veloso J."/>
            <person name="Silva-Moreno E."/>
            <person name="Staats M."/>
            <person name="Valdes J.H."/>
            <person name="Van Kan J.A.L."/>
        </authorList>
    </citation>
    <scope>NUCLEOTIDE SEQUENCE [LARGE SCALE GENOMIC DNA]</scope>
    <source>
        <strain evidence="2 3">MUCL435</strain>
    </source>
</reference>
<keyword evidence="3" id="KW-1185">Reference proteome</keyword>
<dbReference type="Proteomes" id="UP000308671">
    <property type="component" value="Unassembled WGS sequence"/>
</dbReference>
<accession>A0A4S8R2E7</accession>
<evidence type="ECO:0000313" key="3">
    <source>
        <dbReference type="Proteomes" id="UP000308671"/>
    </source>
</evidence>
<evidence type="ECO:0000313" key="2">
    <source>
        <dbReference type="EMBL" id="THV50782.1"/>
    </source>
</evidence>
<gene>
    <name evidence="2" type="ORF">BGAL_0136g00110</name>
</gene>
<protein>
    <submittedName>
        <fullName evidence="2">Uncharacterized protein</fullName>
    </submittedName>
</protein>
<proteinExistence type="predicted"/>
<name>A0A4S8R2E7_9HELO</name>
<dbReference type="AlphaFoldDB" id="A0A4S8R2E7"/>